<keyword evidence="1" id="KW-1185">Reference proteome</keyword>
<evidence type="ECO:0000313" key="1">
    <source>
        <dbReference type="Proteomes" id="UP000036681"/>
    </source>
</evidence>
<accession>A0A0M3I8D2</accession>
<sequence length="103" mass="11201">MGIQKLESCLSALGYEQESTAFACCWGLAVTALPPYCDLRELFELMNLTGAQSCLSALGHEQESTVFACCWGLAVTALSPYCDLRELFELMNLTGAQVTPRPT</sequence>
<proteinExistence type="predicted"/>
<dbReference type="WBParaSite" id="ALUE_0001358701-mRNA-1">
    <property type="protein sequence ID" value="ALUE_0001358701-mRNA-1"/>
    <property type="gene ID" value="ALUE_0001358701"/>
</dbReference>
<dbReference type="Proteomes" id="UP000036681">
    <property type="component" value="Unplaced"/>
</dbReference>
<dbReference type="AlphaFoldDB" id="A0A0M3I8D2"/>
<name>A0A0M3I8D2_ASCLU</name>
<organism evidence="1 2">
    <name type="scientific">Ascaris lumbricoides</name>
    <name type="common">Giant roundworm</name>
    <dbReference type="NCBI Taxonomy" id="6252"/>
    <lineage>
        <taxon>Eukaryota</taxon>
        <taxon>Metazoa</taxon>
        <taxon>Ecdysozoa</taxon>
        <taxon>Nematoda</taxon>
        <taxon>Chromadorea</taxon>
        <taxon>Rhabditida</taxon>
        <taxon>Spirurina</taxon>
        <taxon>Ascaridomorpha</taxon>
        <taxon>Ascaridoidea</taxon>
        <taxon>Ascarididae</taxon>
        <taxon>Ascaris</taxon>
    </lineage>
</organism>
<evidence type="ECO:0000313" key="2">
    <source>
        <dbReference type="WBParaSite" id="ALUE_0001358701-mRNA-1"/>
    </source>
</evidence>
<reference evidence="2" key="1">
    <citation type="submission" date="2017-02" db="UniProtKB">
        <authorList>
            <consortium name="WormBaseParasite"/>
        </authorList>
    </citation>
    <scope>IDENTIFICATION</scope>
</reference>
<protein>
    <submittedName>
        <fullName evidence="2">Rab-GAP TBC domain-containing protein</fullName>
    </submittedName>
</protein>